<dbReference type="InterPro" id="IPR029063">
    <property type="entry name" value="SAM-dependent_MTases_sf"/>
</dbReference>
<proteinExistence type="predicted"/>
<dbReference type="Proteomes" id="UP000037594">
    <property type="component" value="Unassembled WGS sequence"/>
</dbReference>
<comment type="caution">
    <text evidence="1">The sequence shown here is derived from an EMBL/GenBank/DDBJ whole genome shotgun (WGS) entry which is preliminary data.</text>
</comment>
<dbReference type="AlphaFoldDB" id="A0A0J8TYU0"/>
<reference evidence="1 2" key="1">
    <citation type="submission" date="2015-06" db="EMBL/GenBank/DDBJ databases">
        <title>Genome sequence of Mycobacterium conceptionense strain MLE.</title>
        <authorList>
            <person name="Greninger A.L."/>
            <person name="Cunningham G."/>
            <person name="Chiu C.Y."/>
            <person name="Miller S."/>
        </authorList>
    </citation>
    <scope>NUCLEOTIDE SEQUENCE [LARGE SCALE GENOMIC DNA]</scope>
    <source>
        <strain evidence="1 2">MLE</strain>
    </source>
</reference>
<dbReference type="GO" id="GO:0032259">
    <property type="term" value="P:methylation"/>
    <property type="evidence" value="ECO:0007669"/>
    <property type="project" value="UniProtKB-KW"/>
</dbReference>
<gene>
    <name evidence="1" type="ORF">ACT17_29820</name>
</gene>
<keyword evidence="1" id="KW-0808">Transferase</keyword>
<dbReference type="EMBL" id="LFOD01000045">
    <property type="protein sequence ID" value="KMV14523.1"/>
    <property type="molecule type" value="Genomic_DNA"/>
</dbReference>
<dbReference type="PATRIC" id="fig|451644.5.peg.6118"/>
<sequence length="220" mass="24355">MLFDVGPEQIKHRNRVRDLAEVYTHEREVTAMLDMVSDMFPSAADPDNHDATFLEPACGHGNFLVAILQRKLRTVTADRYGTGAEFEHRVLRCLASIYGIDIDPENVADSRRRLHAVTTFHVGDPSARSDGFWSAVDVIVATNVVRADTLADASVVELVSYQPGEGGTFVREWSPLEESEPADQMDLFALPGEPQRDAVPVHYAELAANPKPTERKGGKR</sequence>
<dbReference type="GO" id="GO:0008168">
    <property type="term" value="F:methyltransferase activity"/>
    <property type="evidence" value="ECO:0007669"/>
    <property type="project" value="UniProtKB-KW"/>
</dbReference>
<evidence type="ECO:0000313" key="2">
    <source>
        <dbReference type="Proteomes" id="UP000037594"/>
    </source>
</evidence>
<evidence type="ECO:0000313" key="1">
    <source>
        <dbReference type="EMBL" id="KMV14523.1"/>
    </source>
</evidence>
<keyword evidence="1" id="KW-0489">Methyltransferase</keyword>
<name>A0A0J8TYU0_9MYCO</name>
<organism evidence="1 2">
    <name type="scientific">Mycolicibacterium conceptionense</name>
    <dbReference type="NCBI Taxonomy" id="451644"/>
    <lineage>
        <taxon>Bacteria</taxon>
        <taxon>Bacillati</taxon>
        <taxon>Actinomycetota</taxon>
        <taxon>Actinomycetes</taxon>
        <taxon>Mycobacteriales</taxon>
        <taxon>Mycobacteriaceae</taxon>
        <taxon>Mycolicibacterium</taxon>
    </lineage>
</organism>
<dbReference type="SUPFAM" id="SSF53335">
    <property type="entry name" value="S-adenosyl-L-methionine-dependent methyltransferases"/>
    <property type="match status" value="1"/>
</dbReference>
<dbReference type="Gene3D" id="3.40.50.150">
    <property type="entry name" value="Vaccinia Virus protein VP39"/>
    <property type="match status" value="1"/>
</dbReference>
<accession>A0A0J8TYU0</accession>
<protein>
    <submittedName>
        <fullName evidence="1">Type III restriction system methylase</fullName>
    </submittedName>
</protein>